<dbReference type="Proteomes" id="UP000646484">
    <property type="component" value="Unassembled WGS sequence"/>
</dbReference>
<dbReference type="RefSeq" id="WP_186974730.1">
    <property type="nucleotide sequence ID" value="NZ_JACOOH010000001.1"/>
</dbReference>
<comment type="caution">
    <text evidence="1">The sequence shown here is derived from an EMBL/GenBank/DDBJ whole genome shotgun (WGS) entry which is preliminary data.</text>
</comment>
<accession>A0ABR7CW42</accession>
<dbReference type="EMBL" id="JACOOH010000001">
    <property type="protein sequence ID" value="MBC5619852.1"/>
    <property type="molecule type" value="Genomic_DNA"/>
</dbReference>
<dbReference type="InterPro" id="IPR032183">
    <property type="entry name" value="PKD-like"/>
</dbReference>
<evidence type="ECO:0008006" key="3">
    <source>
        <dbReference type="Google" id="ProtNLM"/>
    </source>
</evidence>
<evidence type="ECO:0000313" key="2">
    <source>
        <dbReference type="Proteomes" id="UP000646484"/>
    </source>
</evidence>
<sequence>MKKIYIWILSLSVLILGCMDDKGNYSYSELNKITIDNIAWSNSINYGDPLNITPELSFSLDSVNVSLSYEWIVNGVVIDSTSPELHIESFKEFVGNRRCYFRVEDNSTGMKYTAEFMVNVSGTYQAGWLILSEKDNKSYLSYVKEQKKEDDDGNLIEIVYGEETDVYKNVNGTDLGSEPIKLLEHWSSNYSSIGEILVLQKSGSVELDGSALTKAVDTELEFLGETYPANFVPKDALYPEICGYLLSEDGNVYSRRNDVPKEYHSGRFMAEPMRASGGMRISHFIPTLYLNSKCILMFDELNHRYLACMDTDYEPKLCGEPTVISHKDYPDDFSDLNNMTREIVFAASYENPDPWADYENSVFSILYDRTENQYYMQNFGIGAVWYTGAINIAPDYEIPFPDGDMLNGNNVFAISRKTPYFFFSAGANQEKLYWRDMNDKTGKAHLFDIDFEGHSITSIAVAMNGDRIGVGLDNGIFYLIDATDVGIWKSNVLYKTKNDMGKIKHVIFKSGARSVFMWGEE</sequence>
<dbReference type="Pfam" id="PF16407">
    <property type="entry name" value="PKD_2"/>
    <property type="match status" value="1"/>
</dbReference>
<organism evidence="1 2">
    <name type="scientific">Butyricimonas hominis</name>
    <dbReference type="NCBI Taxonomy" id="2763032"/>
    <lineage>
        <taxon>Bacteria</taxon>
        <taxon>Pseudomonadati</taxon>
        <taxon>Bacteroidota</taxon>
        <taxon>Bacteroidia</taxon>
        <taxon>Bacteroidales</taxon>
        <taxon>Odoribacteraceae</taxon>
        <taxon>Butyricimonas</taxon>
    </lineage>
</organism>
<keyword evidence="2" id="KW-1185">Reference proteome</keyword>
<dbReference type="PROSITE" id="PS51257">
    <property type="entry name" value="PROKAR_LIPOPROTEIN"/>
    <property type="match status" value="1"/>
</dbReference>
<proteinExistence type="predicted"/>
<reference evidence="1 2" key="1">
    <citation type="submission" date="2020-08" db="EMBL/GenBank/DDBJ databases">
        <title>Genome public.</title>
        <authorList>
            <person name="Liu C."/>
            <person name="Sun Q."/>
        </authorList>
    </citation>
    <scope>NUCLEOTIDE SEQUENCE [LARGE SCALE GENOMIC DNA]</scope>
    <source>
        <strain evidence="1 2">NSJ-56</strain>
    </source>
</reference>
<gene>
    <name evidence="1" type="ORF">H8S64_01945</name>
</gene>
<evidence type="ECO:0000313" key="1">
    <source>
        <dbReference type="EMBL" id="MBC5619852.1"/>
    </source>
</evidence>
<protein>
    <recommendedName>
        <fullName evidence="3">Bacteroidetes PKD-like domain-containing protein</fullName>
    </recommendedName>
</protein>
<name>A0ABR7CW42_9BACT</name>